<dbReference type="AlphaFoldDB" id="A0A0K1PIU3"/>
<dbReference type="InterPro" id="IPR028087">
    <property type="entry name" value="Tad_N"/>
</dbReference>
<name>A0A0K1PIU3_9BACT</name>
<dbReference type="Proteomes" id="UP000055590">
    <property type="component" value="Chromosome"/>
</dbReference>
<dbReference type="STRING" id="1391653.AKJ08_3698"/>
<evidence type="ECO:0000259" key="1">
    <source>
        <dbReference type="Pfam" id="PF13400"/>
    </source>
</evidence>
<dbReference type="PATRIC" id="fig|1391653.3.peg.3859"/>
<dbReference type="RefSeq" id="WP_050727356.1">
    <property type="nucleotide sequence ID" value="NZ_CP012332.1"/>
</dbReference>
<accession>A0A0K1PIU3</accession>
<protein>
    <recommendedName>
        <fullName evidence="1">Putative Flp pilus-assembly TadG-like N-terminal domain-containing protein</fullName>
    </recommendedName>
</protein>
<evidence type="ECO:0000313" key="3">
    <source>
        <dbReference type="Proteomes" id="UP000055590"/>
    </source>
</evidence>
<organism evidence="2 3">
    <name type="scientific">Vulgatibacter incomptus</name>
    <dbReference type="NCBI Taxonomy" id="1391653"/>
    <lineage>
        <taxon>Bacteria</taxon>
        <taxon>Pseudomonadati</taxon>
        <taxon>Myxococcota</taxon>
        <taxon>Myxococcia</taxon>
        <taxon>Myxococcales</taxon>
        <taxon>Cystobacterineae</taxon>
        <taxon>Vulgatibacteraceae</taxon>
        <taxon>Vulgatibacter</taxon>
    </lineage>
</organism>
<reference evidence="2 3" key="1">
    <citation type="submission" date="2015-08" db="EMBL/GenBank/DDBJ databases">
        <authorList>
            <person name="Babu N.S."/>
            <person name="Beckwith C.J."/>
            <person name="Beseler K.G."/>
            <person name="Brison A."/>
            <person name="Carone J.V."/>
            <person name="Caskin T.P."/>
            <person name="Diamond M."/>
            <person name="Durham M.E."/>
            <person name="Foxe J.M."/>
            <person name="Go M."/>
            <person name="Henderson B.A."/>
            <person name="Jones I.B."/>
            <person name="McGettigan J.A."/>
            <person name="Micheletti S.J."/>
            <person name="Nasrallah M.E."/>
            <person name="Ortiz D."/>
            <person name="Piller C.R."/>
            <person name="Privatt S.R."/>
            <person name="Schneider S.L."/>
            <person name="Sharp S."/>
            <person name="Smith T.C."/>
            <person name="Stanton J.D."/>
            <person name="Ullery H.E."/>
            <person name="Wilson R.J."/>
            <person name="Serrano M.G."/>
            <person name="Buck G."/>
            <person name="Lee V."/>
            <person name="Wang Y."/>
            <person name="Carvalho R."/>
            <person name="Voegtly L."/>
            <person name="Shi R."/>
            <person name="Duckworth R."/>
            <person name="Johnson A."/>
            <person name="Loviza R."/>
            <person name="Walstead R."/>
            <person name="Shah Z."/>
            <person name="Kiflezghi M."/>
            <person name="Wade K."/>
            <person name="Ball S.L."/>
            <person name="Bradley K.W."/>
            <person name="Asai D.J."/>
            <person name="Bowman C.A."/>
            <person name="Russell D.A."/>
            <person name="Pope W.H."/>
            <person name="Jacobs-Sera D."/>
            <person name="Hendrix R.W."/>
            <person name="Hatfull G.F."/>
        </authorList>
    </citation>
    <scope>NUCLEOTIDE SEQUENCE [LARGE SCALE GENOMIC DNA]</scope>
    <source>
        <strain evidence="2 3">DSM 27710</strain>
    </source>
</reference>
<evidence type="ECO:0000313" key="2">
    <source>
        <dbReference type="EMBL" id="AKU93311.1"/>
    </source>
</evidence>
<sequence length="561" mass="59671">MLARIRRLSREEDGQALVLAALLLFAIAVAVLGTANLGHAVHERIQLQNAADNAAYSLAAHEARAFNFYAYTNRAQISQYVTIMQLLSVDSMVLGVLTALGALSAVLKTVGDICADWKREVCLAIPVIGDVLAGVSMAAEQIEKVVRAAGKLFTLFDAFVGSVAVPLLVGANLFLFANQATFHASVLATLADDGALRIARATSPHAELWLAGALQSIGNGARFAGAHLSEAARLGGTGGSPHTGLADGTEGRKNYARRGMSELIHATRSSGWVYDRSFPGMGALGRVTGAEYLDTLADLVPGFEIRGHTRLHSEAAPRPTSSSMKDYYRQMESTGQYTARYPTGSSIGANFYLNGKGLAADLMDALGLGMQHMASVTSTGTQSGGGWACTWDLENPYVEFPLIVLTIYGPRFTCDVNKGKHPWWGITPYMAFDPSGAGCEHHASEHCQPDVWVALKLPQSRVNLAPGGRSAAVDVEVGVPGGTARASNASGDEGGMKAVSRALAYYHRPGNWQEQPNFFNPFWRAKLAPVESGLDRLAHDAGVRDLRGLVPEGLVSKGLTH</sequence>
<proteinExistence type="predicted"/>
<feature type="domain" description="Putative Flp pilus-assembly TadG-like N-terminal" evidence="1">
    <location>
        <begin position="14"/>
        <end position="57"/>
    </location>
</feature>
<dbReference type="KEGG" id="vin:AKJ08_3698"/>
<gene>
    <name evidence="2" type="ORF">AKJ08_3698</name>
</gene>
<dbReference type="EMBL" id="CP012332">
    <property type="protein sequence ID" value="AKU93311.1"/>
    <property type="molecule type" value="Genomic_DNA"/>
</dbReference>
<dbReference type="Pfam" id="PF13400">
    <property type="entry name" value="Tad"/>
    <property type="match status" value="1"/>
</dbReference>
<keyword evidence="3" id="KW-1185">Reference proteome</keyword>